<dbReference type="OrthoDB" id="9810047at2"/>
<evidence type="ECO:0000256" key="7">
    <source>
        <dbReference type="ARBA" id="ARBA00034125"/>
    </source>
</evidence>
<keyword evidence="3" id="KW-0997">Cell inner membrane</keyword>
<evidence type="ECO:0000256" key="2">
    <source>
        <dbReference type="ARBA" id="ARBA00022475"/>
    </source>
</evidence>
<comment type="caution">
    <text evidence="10">The sequence shown here is derived from an EMBL/GenBank/DDBJ whole genome shotgun (WGS) entry which is preliminary data.</text>
</comment>
<gene>
    <name evidence="10" type="ORF">EDC18_10193</name>
</gene>
<evidence type="ECO:0000256" key="3">
    <source>
        <dbReference type="ARBA" id="ARBA00022519"/>
    </source>
</evidence>
<protein>
    <submittedName>
        <fullName evidence="10">Uncharacterized membrane protein YjjB (DUF3815 family)</fullName>
    </submittedName>
</protein>
<dbReference type="EMBL" id="SMAL01000001">
    <property type="protein sequence ID" value="TCT16797.1"/>
    <property type="molecule type" value="Genomic_DNA"/>
</dbReference>
<evidence type="ECO:0000256" key="8">
    <source>
        <dbReference type="SAM" id="Phobius"/>
    </source>
</evidence>
<evidence type="ECO:0000256" key="5">
    <source>
        <dbReference type="ARBA" id="ARBA00022989"/>
    </source>
</evidence>
<evidence type="ECO:0000313" key="10">
    <source>
        <dbReference type="EMBL" id="TCT16797.1"/>
    </source>
</evidence>
<organism evidence="10 11">
    <name type="scientific">Natranaerovirga pectinivora</name>
    <dbReference type="NCBI Taxonomy" id="682400"/>
    <lineage>
        <taxon>Bacteria</taxon>
        <taxon>Bacillati</taxon>
        <taxon>Bacillota</taxon>
        <taxon>Clostridia</taxon>
        <taxon>Lachnospirales</taxon>
        <taxon>Natranaerovirgaceae</taxon>
        <taxon>Natranaerovirga</taxon>
    </lineage>
</organism>
<keyword evidence="5 8" id="KW-1133">Transmembrane helix</keyword>
<accession>A0A4R3MNH3</accession>
<name>A0A4R3MNH3_9FIRM</name>
<dbReference type="RefSeq" id="WP_132249152.1">
    <property type="nucleotide sequence ID" value="NZ_SMAL01000001.1"/>
</dbReference>
<keyword evidence="2" id="KW-1003">Cell membrane</keyword>
<dbReference type="InterPro" id="IPR024528">
    <property type="entry name" value="ThrE_2"/>
</dbReference>
<dbReference type="InterPro" id="IPR050539">
    <property type="entry name" value="ThrE_Dicarb/AminoAcid_Exp"/>
</dbReference>
<dbReference type="PANTHER" id="PTHR34390:SF1">
    <property type="entry name" value="SUCCINATE TRANSPORTER SUBUNIT YJJB-RELATED"/>
    <property type="match status" value="1"/>
</dbReference>
<dbReference type="Pfam" id="PF12821">
    <property type="entry name" value="ThrE_2"/>
    <property type="match status" value="1"/>
</dbReference>
<reference evidence="10 11" key="1">
    <citation type="submission" date="2019-03" db="EMBL/GenBank/DDBJ databases">
        <title>Genomic Encyclopedia of Type Strains, Phase IV (KMG-IV): sequencing the most valuable type-strain genomes for metagenomic binning, comparative biology and taxonomic classification.</title>
        <authorList>
            <person name="Goeker M."/>
        </authorList>
    </citation>
    <scope>NUCLEOTIDE SEQUENCE [LARGE SCALE GENOMIC DNA]</scope>
    <source>
        <strain evidence="10 11">DSM 24629</strain>
    </source>
</reference>
<evidence type="ECO:0000256" key="1">
    <source>
        <dbReference type="ARBA" id="ARBA00004651"/>
    </source>
</evidence>
<sequence length="140" mass="15356">MIVQVVSAFFATYFFAIIFNISKKHLIPCGITGAIGWGVYFICMNFSLTVVVSSFFGALTVAFTAHILAKKKKTPVTVFLISGIIPLVPGAGMYRTVFYIITDDFTMSTQYGLETLQIAGVIAIAIILLDTFNKIIVVKR</sequence>
<dbReference type="GO" id="GO:0005886">
    <property type="term" value="C:plasma membrane"/>
    <property type="evidence" value="ECO:0007669"/>
    <property type="project" value="UniProtKB-SubCell"/>
</dbReference>
<dbReference type="GO" id="GO:0015744">
    <property type="term" value="P:succinate transport"/>
    <property type="evidence" value="ECO:0007669"/>
    <property type="project" value="TreeGrafter"/>
</dbReference>
<keyword evidence="6 8" id="KW-0472">Membrane</keyword>
<comment type="subcellular location">
    <subcellularLocation>
        <location evidence="1">Cell membrane</location>
        <topology evidence="1">Multi-pass membrane protein</topology>
    </subcellularLocation>
</comment>
<keyword evidence="11" id="KW-1185">Reference proteome</keyword>
<dbReference type="AlphaFoldDB" id="A0A4R3MNH3"/>
<feature type="transmembrane region" description="Helical" evidence="8">
    <location>
        <begin position="76"/>
        <end position="101"/>
    </location>
</feature>
<dbReference type="Proteomes" id="UP000294902">
    <property type="component" value="Unassembled WGS sequence"/>
</dbReference>
<evidence type="ECO:0000259" key="9">
    <source>
        <dbReference type="Pfam" id="PF12821"/>
    </source>
</evidence>
<evidence type="ECO:0000256" key="6">
    <source>
        <dbReference type="ARBA" id="ARBA00023136"/>
    </source>
</evidence>
<feature type="transmembrane region" description="Helical" evidence="8">
    <location>
        <begin position="116"/>
        <end position="137"/>
    </location>
</feature>
<comment type="similarity">
    <text evidence="7">Belongs to the ThrE exporter (TC 2.A.79) family.</text>
</comment>
<keyword evidence="4 8" id="KW-0812">Transmembrane</keyword>
<feature type="transmembrane region" description="Helical" evidence="8">
    <location>
        <begin position="34"/>
        <end position="64"/>
    </location>
</feature>
<feature type="transmembrane region" description="Helical" evidence="8">
    <location>
        <begin position="5"/>
        <end position="22"/>
    </location>
</feature>
<evidence type="ECO:0000313" key="11">
    <source>
        <dbReference type="Proteomes" id="UP000294902"/>
    </source>
</evidence>
<dbReference type="PANTHER" id="PTHR34390">
    <property type="entry name" value="UPF0442 PROTEIN YJJB-RELATED"/>
    <property type="match status" value="1"/>
</dbReference>
<evidence type="ECO:0000256" key="4">
    <source>
        <dbReference type="ARBA" id="ARBA00022692"/>
    </source>
</evidence>
<proteinExistence type="inferred from homology"/>
<feature type="domain" description="Threonine/Serine exporter ThrE" evidence="9">
    <location>
        <begin position="4"/>
        <end position="131"/>
    </location>
</feature>